<feature type="non-terminal residue" evidence="2">
    <location>
        <position position="150"/>
    </location>
</feature>
<organism evidence="2 3">
    <name type="scientific">Prorocentrum cordatum</name>
    <dbReference type="NCBI Taxonomy" id="2364126"/>
    <lineage>
        <taxon>Eukaryota</taxon>
        <taxon>Sar</taxon>
        <taxon>Alveolata</taxon>
        <taxon>Dinophyceae</taxon>
        <taxon>Prorocentrales</taxon>
        <taxon>Prorocentraceae</taxon>
        <taxon>Prorocentrum</taxon>
    </lineage>
</organism>
<feature type="compositionally biased region" description="Acidic residues" evidence="1">
    <location>
        <begin position="42"/>
        <end position="52"/>
    </location>
</feature>
<name>A0ABN9XKF5_9DINO</name>
<evidence type="ECO:0000313" key="3">
    <source>
        <dbReference type="Proteomes" id="UP001189429"/>
    </source>
</evidence>
<feature type="region of interest" description="Disordered" evidence="1">
    <location>
        <begin position="109"/>
        <end position="150"/>
    </location>
</feature>
<dbReference type="Proteomes" id="UP001189429">
    <property type="component" value="Unassembled WGS sequence"/>
</dbReference>
<evidence type="ECO:0000313" key="2">
    <source>
        <dbReference type="EMBL" id="CAK0900174.1"/>
    </source>
</evidence>
<protein>
    <submittedName>
        <fullName evidence="2">Uncharacterized protein</fullName>
    </submittedName>
</protein>
<feature type="non-terminal residue" evidence="2">
    <location>
        <position position="1"/>
    </location>
</feature>
<comment type="caution">
    <text evidence="2">The sequence shown here is derived from an EMBL/GenBank/DDBJ whole genome shotgun (WGS) entry which is preliminary data.</text>
</comment>
<keyword evidence="3" id="KW-1185">Reference proteome</keyword>
<feature type="region of interest" description="Disordered" evidence="1">
    <location>
        <begin position="1"/>
        <end position="90"/>
    </location>
</feature>
<accession>A0ABN9XKF5</accession>
<feature type="compositionally biased region" description="Low complexity" evidence="1">
    <location>
        <begin position="123"/>
        <end position="138"/>
    </location>
</feature>
<evidence type="ECO:0000256" key="1">
    <source>
        <dbReference type="SAM" id="MobiDB-lite"/>
    </source>
</evidence>
<reference evidence="2" key="1">
    <citation type="submission" date="2023-10" db="EMBL/GenBank/DDBJ databases">
        <authorList>
            <person name="Chen Y."/>
            <person name="Shah S."/>
            <person name="Dougan E. K."/>
            <person name="Thang M."/>
            <person name="Chan C."/>
        </authorList>
    </citation>
    <scope>NUCLEOTIDE SEQUENCE [LARGE SCALE GENOMIC DNA]</scope>
</reference>
<dbReference type="EMBL" id="CAUYUJ010020734">
    <property type="protein sequence ID" value="CAK0900174.1"/>
    <property type="molecule type" value="Genomic_DNA"/>
</dbReference>
<proteinExistence type="predicted"/>
<gene>
    <name evidence="2" type="ORF">PCOR1329_LOCUS77538</name>
</gene>
<sequence length="150" mass="15860">GGSRRTAMAVVIFPSRASPDGASPHGGRALRAEGGGGRRREEEEEEEEEEEGPALASPESRRVGQGARCPPTPPRPLPWDAGTLTPHTPTSYETIHRVCVFLSPPERTQPVRALPTAGPRPPAASAGPPRRGAAGMPGSDRDRRGRRAPP</sequence>